<proteinExistence type="predicted"/>
<organism evidence="2 3">
    <name type="scientific">Eumeta variegata</name>
    <name type="common">Bagworm moth</name>
    <name type="synonym">Eumeta japonica</name>
    <dbReference type="NCBI Taxonomy" id="151549"/>
    <lineage>
        <taxon>Eukaryota</taxon>
        <taxon>Metazoa</taxon>
        <taxon>Ecdysozoa</taxon>
        <taxon>Arthropoda</taxon>
        <taxon>Hexapoda</taxon>
        <taxon>Insecta</taxon>
        <taxon>Pterygota</taxon>
        <taxon>Neoptera</taxon>
        <taxon>Endopterygota</taxon>
        <taxon>Lepidoptera</taxon>
        <taxon>Glossata</taxon>
        <taxon>Ditrysia</taxon>
        <taxon>Tineoidea</taxon>
        <taxon>Psychidae</taxon>
        <taxon>Oiketicinae</taxon>
        <taxon>Eumeta</taxon>
    </lineage>
</organism>
<dbReference type="AlphaFoldDB" id="A0A4C1ZA52"/>
<dbReference type="EMBL" id="BGZK01001737">
    <property type="protein sequence ID" value="GBP85456.1"/>
    <property type="molecule type" value="Genomic_DNA"/>
</dbReference>
<feature type="region of interest" description="Disordered" evidence="1">
    <location>
        <begin position="25"/>
        <end position="66"/>
    </location>
</feature>
<accession>A0A4C1ZA52</accession>
<keyword evidence="3" id="KW-1185">Reference proteome</keyword>
<gene>
    <name evidence="2" type="ORF">EVAR_22507_1</name>
</gene>
<sequence length="88" mass="9471">MVTCDSDLGVSPFDGKLFYTTISRSRSTDGSVPIIRDKKASRDSATDNTSPIKRPPADPRCSGAADRPTISHVVAGNTRLEELIAYCL</sequence>
<evidence type="ECO:0000256" key="1">
    <source>
        <dbReference type="SAM" id="MobiDB-lite"/>
    </source>
</evidence>
<comment type="caution">
    <text evidence="2">The sequence shown here is derived from an EMBL/GenBank/DDBJ whole genome shotgun (WGS) entry which is preliminary data.</text>
</comment>
<name>A0A4C1ZA52_EUMVA</name>
<protein>
    <submittedName>
        <fullName evidence="2">Uncharacterized protein</fullName>
    </submittedName>
</protein>
<feature type="compositionally biased region" description="Basic and acidic residues" evidence="1">
    <location>
        <begin position="35"/>
        <end position="45"/>
    </location>
</feature>
<evidence type="ECO:0000313" key="3">
    <source>
        <dbReference type="Proteomes" id="UP000299102"/>
    </source>
</evidence>
<evidence type="ECO:0000313" key="2">
    <source>
        <dbReference type="EMBL" id="GBP85456.1"/>
    </source>
</evidence>
<dbReference type="Proteomes" id="UP000299102">
    <property type="component" value="Unassembled WGS sequence"/>
</dbReference>
<reference evidence="2 3" key="1">
    <citation type="journal article" date="2019" name="Commun. Biol.">
        <title>The bagworm genome reveals a unique fibroin gene that provides high tensile strength.</title>
        <authorList>
            <person name="Kono N."/>
            <person name="Nakamura H."/>
            <person name="Ohtoshi R."/>
            <person name="Tomita M."/>
            <person name="Numata K."/>
            <person name="Arakawa K."/>
        </authorList>
    </citation>
    <scope>NUCLEOTIDE SEQUENCE [LARGE SCALE GENOMIC DNA]</scope>
</reference>